<keyword evidence="3" id="KW-1003">Cell membrane</keyword>
<dbReference type="InterPro" id="IPR038729">
    <property type="entry name" value="Rad50/SbcC_AAA"/>
</dbReference>
<dbReference type="SUPFAM" id="SSF52540">
    <property type="entry name" value="P-loop containing nucleoside triphosphate hydrolases"/>
    <property type="match status" value="1"/>
</dbReference>
<keyword evidence="5" id="KW-0408">Iron</keyword>
<evidence type="ECO:0000256" key="1">
    <source>
        <dbReference type="ARBA" id="ARBA00004202"/>
    </source>
</evidence>
<proteinExistence type="predicted"/>
<dbReference type="InterPro" id="IPR027417">
    <property type="entry name" value="P-loop_NTPase"/>
</dbReference>
<dbReference type="EMBL" id="BMKX01000001">
    <property type="protein sequence ID" value="GGJ49232.1"/>
    <property type="molecule type" value="Genomic_DNA"/>
</dbReference>
<evidence type="ECO:0000259" key="8">
    <source>
        <dbReference type="SMART" id="SM00382"/>
    </source>
</evidence>
<keyword evidence="2" id="KW-0813">Transport</keyword>
<keyword evidence="10" id="KW-1185">Reference proteome</keyword>
<keyword evidence="9" id="KW-0067">ATP-binding</keyword>
<dbReference type="SMART" id="SM00382">
    <property type="entry name" value="AAA"/>
    <property type="match status" value="1"/>
</dbReference>
<dbReference type="InterPro" id="IPR003593">
    <property type="entry name" value="AAA+_ATPase"/>
</dbReference>
<dbReference type="Gene3D" id="3.40.50.300">
    <property type="entry name" value="P-loop containing nucleotide triphosphate hydrolases"/>
    <property type="match status" value="2"/>
</dbReference>
<name>A0ABQ2D948_9MICC</name>
<reference evidence="10" key="1">
    <citation type="journal article" date="2019" name="Int. J. Syst. Evol. Microbiol.">
        <title>The Global Catalogue of Microorganisms (GCM) 10K type strain sequencing project: providing services to taxonomists for standard genome sequencing and annotation.</title>
        <authorList>
            <consortium name="The Broad Institute Genomics Platform"/>
            <consortium name="The Broad Institute Genome Sequencing Center for Infectious Disease"/>
            <person name="Wu L."/>
            <person name="Ma J."/>
        </authorList>
    </citation>
    <scope>NUCLEOTIDE SEQUENCE [LARGE SCALE GENOMIC DNA]</scope>
    <source>
        <strain evidence="10">CGMCC 1.3685</strain>
    </source>
</reference>
<gene>
    <name evidence="9" type="ORF">GCM10007173_04790</name>
</gene>
<dbReference type="PANTHER" id="PTHR42771">
    <property type="entry name" value="IRON(3+)-HYDROXAMATE IMPORT ATP-BINDING PROTEIN FHUC"/>
    <property type="match status" value="1"/>
</dbReference>
<comment type="subcellular location">
    <subcellularLocation>
        <location evidence="1">Cell membrane</location>
        <topology evidence="1">Peripheral membrane protein</topology>
    </subcellularLocation>
</comment>
<evidence type="ECO:0000256" key="2">
    <source>
        <dbReference type="ARBA" id="ARBA00022448"/>
    </source>
</evidence>
<dbReference type="Pfam" id="PF13476">
    <property type="entry name" value="AAA_23"/>
    <property type="match status" value="1"/>
</dbReference>
<organism evidence="9 10">
    <name type="scientific">Glutamicibacter ardleyensis</name>
    <dbReference type="NCBI Taxonomy" id="225894"/>
    <lineage>
        <taxon>Bacteria</taxon>
        <taxon>Bacillati</taxon>
        <taxon>Actinomycetota</taxon>
        <taxon>Actinomycetes</taxon>
        <taxon>Micrococcales</taxon>
        <taxon>Micrococcaceae</taxon>
        <taxon>Glutamicibacter</taxon>
    </lineage>
</organism>
<evidence type="ECO:0000256" key="3">
    <source>
        <dbReference type="ARBA" id="ARBA00022475"/>
    </source>
</evidence>
<feature type="domain" description="AAA+ ATPase" evidence="8">
    <location>
        <begin position="53"/>
        <end position="221"/>
    </location>
</feature>
<evidence type="ECO:0000313" key="9">
    <source>
        <dbReference type="EMBL" id="GGJ49232.1"/>
    </source>
</evidence>
<accession>A0ABQ2D948</accession>
<keyword evidence="9" id="KW-0547">Nucleotide-binding</keyword>
<protein>
    <submittedName>
        <fullName evidence="9">ABC transporter, ATP-binding protein</fullName>
    </submittedName>
</protein>
<evidence type="ECO:0000256" key="6">
    <source>
        <dbReference type="ARBA" id="ARBA00023065"/>
    </source>
</evidence>
<comment type="caution">
    <text evidence="9">The sequence shown here is derived from an EMBL/GenBank/DDBJ whole genome shotgun (WGS) entry which is preliminary data.</text>
</comment>
<evidence type="ECO:0000256" key="7">
    <source>
        <dbReference type="ARBA" id="ARBA00023136"/>
    </source>
</evidence>
<dbReference type="GO" id="GO:0005524">
    <property type="term" value="F:ATP binding"/>
    <property type="evidence" value="ECO:0007669"/>
    <property type="project" value="UniProtKB-KW"/>
</dbReference>
<dbReference type="InterPro" id="IPR051535">
    <property type="entry name" value="Siderophore_ABC-ATPase"/>
</dbReference>
<evidence type="ECO:0000256" key="5">
    <source>
        <dbReference type="ARBA" id="ARBA00023004"/>
    </source>
</evidence>
<keyword evidence="7" id="KW-0472">Membrane</keyword>
<dbReference type="Proteomes" id="UP000606115">
    <property type="component" value="Unassembled WGS sequence"/>
</dbReference>
<dbReference type="PANTHER" id="PTHR42771:SF2">
    <property type="entry name" value="IRON(3+)-HYDROXAMATE IMPORT ATP-BINDING PROTEIN FHUC"/>
    <property type="match status" value="1"/>
</dbReference>
<keyword evidence="6" id="KW-0406">Ion transport</keyword>
<sequence length="254" mass="27939">MYLALGSLEAMNQPFQMLPVRRVQEDLESPADRNLWPATIPAVRQILDDGLDLSQLTILVGQNGAGKSTLVEAIAEAFGLNVEGGTQNSRHQRYANDSALGEHLQLVRGAGASGAGVFLRAETMHGHFAYLEDLDREDHKKRGLHNLQSHGESFIEFFTSRSAVNGLWVFDEAESALSFEGSLTLLSHISDLLATGSQVVLSTHSPILASLPGADIYEVGEWGLRSSTYDDLEMVRNWRLFLDAPGRFLRHLVN</sequence>
<evidence type="ECO:0000256" key="4">
    <source>
        <dbReference type="ARBA" id="ARBA00022496"/>
    </source>
</evidence>
<evidence type="ECO:0000313" key="10">
    <source>
        <dbReference type="Proteomes" id="UP000606115"/>
    </source>
</evidence>
<keyword evidence="4" id="KW-0410">Iron transport</keyword>